<dbReference type="Pfam" id="PF13302">
    <property type="entry name" value="Acetyltransf_3"/>
    <property type="match status" value="1"/>
</dbReference>
<proteinExistence type="predicted"/>
<dbReference type="InterPro" id="IPR016181">
    <property type="entry name" value="Acyl_CoA_acyltransferase"/>
</dbReference>
<organism evidence="3 4">
    <name type="scientific">Rhodotorula taiwanensis</name>
    <dbReference type="NCBI Taxonomy" id="741276"/>
    <lineage>
        <taxon>Eukaryota</taxon>
        <taxon>Fungi</taxon>
        <taxon>Dikarya</taxon>
        <taxon>Basidiomycota</taxon>
        <taxon>Pucciniomycotina</taxon>
        <taxon>Microbotryomycetes</taxon>
        <taxon>Sporidiobolales</taxon>
        <taxon>Sporidiobolaceae</taxon>
        <taxon>Rhodotorula</taxon>
    </lineage>
</organism>
<dbReference type="AlphaFoldDB" id="A0A2S5BDM6"/>
<dbReference type="GO" id="GO:0016747">
    <property type="term" value="F:acyltransferase activity, transferring groups other than amino-acyl groups"/>
    <property type="evidence" value="ECO:0007669"/>
    <property type="project" value="InterPro"/>
</dbReference>
<dbReference type="EMBL" id="PJQD01000021">
    <property type="protein sequence ID" value="POY74870.1"/>
    <property type="molecule type" value="Genomic_DNA"/>
</dbReference>
<dbReference type="OrthoDB" id="630895at2759"/>
<dbReference type="Gene3D" id="3.40.630.30">
    <property type="match status" value="1"/>
</dbReference>
<evidence type="ECO:0000256" key="1">
    <source>
        <dbReference type="SAM" id="MobiDB-lite"/>
    </source>
</evidence>
<dbReference type="STRING" id="741276.A0A2S5BDM6"/>
<dbReference type="InterPro" id="IPR000182">
    <property type="entry name" value="GNAT_dom"/>
</dbReference>
<dbReference type="SUPFAM" id="SSF55729">
    <property type="entry name" value="Acyl-CoA N-acyltransferases (Nat)"/>
    <property type="match status" value="1"/>
</dbReference>
<keyword evidence="4" id="KW-1185">Reference proteome</keyword>
<accession>A0A2S5BDM6</accession>
<dbReference type="PANTHER" id="PTHR43328">
    <property type="entry name" value="ACETYLTRANSFERASE-RELATED"/>
    <property type="match status" value="1"/>
</dbReference>
<comment type="caution">
    <text evidence="3">The sequence shown here is derived from an EMBL/GenBank/DDBJ whole genome shotgun (WGS) entry which is preliminary data.</text>
</comment>
<evidence type="ECO:0000313" key="3">
    <source>
        <dbReference type="EMBL" id="POY74870.1"/>
    </source>
</evidence>
<reference evidence="3 4" key="1">
    <citation type="journal article" date="2018" name="Front. Microbiol.">
        <title>Prospects for Fungal Bioremediation of Acidic Radioactive Waste Sites: Characterization and Genome Sequence of Rhodotorula taiwanensis MD1149.</title>
        <authorList>
            <person name="Tkavc R."/>
            <person name="Matrosova V.Y."/>
            <person name="Grichenko O.E."/>
            <person name="Gostincar C."/>
            <person name="Volpe R.P."/>
            <person name="Klimenkova P."/>
            <person name="Gaidamakova E.K."/>
            <person name="Zhou C.E."/>
            <person name="Stewart B.J."/>
            <person name="Lyman M.G."/>
            <person name="Malfatti S.A."/>
            <person name="Rubinfeld B."/>
            <person name="Courtot M."/>
            <person name="Singh J."/>
            <person name="Dalgard C.L."/>
            <person name="Hamilton T."/>
            <person name="Frey K.G."/>
            <person name="Gunde-Cimerman N."/>
            <person name="Dugan L."/>
            <person name="Daly M.J."/>
        </authorList>
    </citation>
    <scope>NUCLEOTIDE SEQUENCE [LARGE SCALE GENOMIC DNA]</scope>
    <source>
        <strain evidence="3 4">MD1149</strain>
    </source>
</reference>
<sequence length="293" mass="32753">MATASDYLRLDLTQAQCDAISAHTPFRFRTISVPKVDNPTATESLIEPYLPLPLTSSPALILSPQRPTDVQRITDTLTRPEVGMQLIGPPWPFKEEDARSWGDFINSQAREMFDAFKHMADDEEAGSATGQGAVGKDAAHDKPATQAKWPVPKPSLHSIRRLDTDEWVGDFGVTRWQFVDVADSDEQKRLAAENDAKDPLDPTVVWSFGYYLHPELHGHGRMALVLQSMLDNYFDGFLGADEIRGGAYATNFASIRTQEKCGLVRYATHMVEVNEGRGGGLREEVILRRRRVR</sequence>
<evidence type="ECO:0000259" key="2">
    <source>
        <dbReference type="Pfam" id="PF13302"/>
    </source>
</evidence>
<evidence type="ECO:0000313" key="4">
    <source>
        <dbReference type="Proteomes" id="UP000237144"/>
    </source>
</evidence>
<dbReference type="PANTHER" id="PTHR43328:SF1">
    <property type="entry name" value="N-ACETYLTRANSFERASE DOMAIN-CONTAINING PROTEIN"/>
    <property type="match status" value="1"/>
</dbReference>
<feature type="domain" description="N-acetyltransferase" evidence="2">
    <location>
        <begin position="201"/>
        <end position="263"/>
    </location>
</feature>
<gene>
    <name evidence="3" type="ORF">BMF94_2143</name>
</gene>
<dbReference type="Proteomes" id="UP000237144">
    <property type="component" value="Unassembled WGS sequence"/>
</dbReference>
<name>A0A2S5BDM6_9BASI</name>
<feature type="region of interest" description="Disordered" evidence="1">
    <location>
        <begin position="123"/>
        <end position="152"/>
    </location>
</feature>
<protein>
    <recommendedName>
        <fullName evidence="2">N-acetyltransferase domain-containing protein</fullName>
    </recommendedName>
</protein>